<dbReference type="InterPro" id="IPR029061">
    <property type="entry name" value="THDP-binding"/>
</dbReference>
<dbReference type="InterPro" id="IPR047211">
    <property type="entry name" value="POXB-like"/>
</dbReference>
<gene>
    <name evidence="7" type="ORF">BPSY_0010</name>
</gene>
<dbReference type="Proteomes" id="UP000029050">
    <property type="component" value="Unassembled WGS sequence"/>
</dbReference>
<dbReference type="GO" id="GO:0030976">
    <property type="term" value="F:thiamine pyrophosphate binding"/>
    <property type="evidence" value="ECO:0007669"/>
    <property type="project" value="InterPro"/>
</dbReference>
<dbReference type="Gene3D" id="3.40.50.1220">
    <property type="entry name" value="TPP-binding domain"/>
    <property type="match status" value="1"/>
</dbReference>
<dbReference type="AlphaFoldDB" id="A0A087CNH3"/>
<dbReference type="PANTHER" id="PTHR42981">
    <property type="entry name" value="PYRUVATE DEHYDROGENASE [UBIQUINONE]"/>
    <property type="match status" value="1"/>
</dbReference>
<name>A0A087CNH3_9BIFI</name>
<dbReference type="InterPro" id="IPR012000">
    <property type="entry name" value="Thiamin_PyroP_enz_cen_dom"/>
</dbReference>
<reference evidence="7 8" key="1">
    <citation type="submission" date="2014-03" db="EMBL/GenBank/DDBJ databases">
        <title>Genomics of Bifidobacteria.</title>
        <authorList>
            <person name="Ventura M."/>
            <person name="Milani C."/>
            <person name="Lugli G.A."/>
        </authorList>
    </citation>
    <scope>NUCLEOTIDE SEQUENCE [LARGE SCALE GENOMIC DNA]</scope>
    <source>
        <strain evidence="7 8">LMG 21775</strain>
    </source>
</reference>
<dbReference type="GeneID" id="98299310"/>
<evidence type="ECO:0000256" key="1">
    <source>
        <dbReference type="ARBA" id="ARBA00007812"/>
    </source>
</evidence>
<keyword evidence="7" id="KW-0560">Oxidoreductase</keyword>
<evidence type="ECO:0000256" key="2">
    <source>
        <dbReference type="ARBA" id="ARBA00023052"/>
    </source>
</evidence>
<sequence>MAKNVIQFGFDSKTANQHKEGTIKAGVATVKVLESWGVKHLYGIPGGSINSLMDALYVEREHIDYIQVRHEEVGAMAASMHAKYTGHIGVCFGSAGPGGTHTLNGLYDAREEHVPVLALIGQFGTAGLNMDTFQEMNQNPIYADVAVYNRQVSTAAQMPHVIDEAIRQAYSKNGVAVVQIPVNLGWEDIPADAWYSAAHSFRRYPKPVLNTVDIAAAVEVLNAAERPLVFAGVGTRGEHQIVMDLCRKIKAPLANTGISFDNFPSDFEALLGSPNRVSTKPSVEVFPEADTVLFVGSNYPFAEVSNLFKNVRKFIQIDIDPAKLGKRHNADVAILGDAGDALRAIYEDVDEREESGWWRANLANVANWNAYVHKLEKKRDGELQLYQIYDAINEHAEEDAIFSVDVGDVTQTSIRHLHMNPKQMWRTSSLFATMGIGIPGALTAKVDFPDRQVWNLAGDGGFNMVMQDLATEVQYHLPIINVVFANKQYGFIKDEQEDTNLGFIGVQFMDIDYAKLAESMGAVGYTIRTIAEVKDVFDQAMKDVAQGRTVLIDAKISGDRPLPAEMLELDPRVSTPEQIADFRRRYEAEDLEPLSHYLCEEGLESTVARIEQGGF</sequence>
<comment type="caution">
    <text evidence="7">The sequence shown here is derived from an EMBL/GenBank/DDBJ whole genome shotgun (WGS) entry which is preliminary data.</text>
</comment>
<dbReference type="EC" id="1.2.3.3" evidence="7"/>
<dbReference type="OrthoDB" id="4959782at2"/>
<dbReference type="Pfam" id="PF02776">
    <property type="entry name" value="TPP_enzyme_N"/>
    <property type="match status" value="1"/>
</dbReference>
<dbReference type="InterPro" id="IPR047212">
    <property type="entry name" value="TPP_POXB-like"/>
</dbReference>
<keyword evidence="8" id="KW-1185">Reference proteome</keyword>
<dbReference type="SUPFAM" id="SSF52467">
    <property type="entry name" value="DHS-like NAD/FAD-binding domain"/>
    <property type="match status" value="1"/>
</dbReference>
<dbReference type="STRING" id="218140.BPSY_0010"/>
<feature type="domain" description="Thiamine pyrophosphate enzyme TPP-binding" evidence="5">
    <location>
        <begin position="405"/>
        <end position="553"/>
    </location>
</feature>
<proteinExistence type="inferred from homology"/>
<keyword evidence="7" id="KW-0670">Pyruvate</keyword>
<dbReference type="CDD" id="cd07039">
    <property type="entry name" value="TPP_PYR_POX"/>
    <property type="match status" value="1"/>
</dbReference>
<accession>A0A087CNH3</accession>
<dbReference type="GO" id="GO:0047112">
    <property type="term" value="F:pyruvate oxidase activity"/>
    <property type="evidence" value="ECO:0007669"/>
    <property type="project" value="UniProtKB-EC"/>
</dbReference>
<dbReference type="CDD" id="cd02014">
    <property type="entry name" value="TPP_POX"/>
    <property type="match status" value="1"/>
</dbReference>
<dbReference type="InterPro" id="IPR047210">
    <property type="entry name" value="TPP_PYR_POXB-like"/>
</dbReference>
<dbReference type="RefSeq" id="WP_051921305.1">
    <property type="nucleotide sequence ID" value="NZ_BAABVZ010000004.1"/>
</dbReference>
<evidence type="ECO:0000259" key="5">
    <source>
        <dbReference type="Pfam" id="PF02775"/>
    </source>
</evidence>
<evidence type="ECO:0000259" key="6">
    <source>
        <dbReference type="Pfam" id="PF02776"/>
    </source>
</evidence>
<evidence type="ECO:0000259" key="4">
    <source>
        <dbReference type="Pfam" id="PF00205"/>
    </source>
</evidence>
<comment type="similarity">
    <text evidence="1 3">Belongs to the TPP enzyme family.</text>
</comment>
<dbReference type="PANTHER" id="PTHR42981:SF2">
    <property type="entry name" value="PYRUVATE DEHYDROGENASE [UBIQUINONE]"/>
    <property type="match status" value="1"/>
</dbReference>
<dbReference type="InterPro" id="IPR029035">
    <property type="entry name" value="DHS-like_NAD/FAD-binding_dom"/>
</dbReference>
<keyword evidence="2 3" id="KW-0786">Thiamine pyrophosphate</keyword>
<dbReference type="InterPro" id="IPR014092">
    <property type="entry name" value="Pyruvate_oxidase"/>
</dbReference>
<dbReference type="eggNOG" id="COG0028">
    <property type="taxonomic scope" value="Bacteria"/>
</dbReference>
<dbReference type="InterPro" id="IPR012001">
    <property type="entry name" value="Thiamin_PyroP_enz_TPP-bd_dom"/>
</dbReference>
<dbReference type="SUPFAM" id="SSF52518">
    <property type="entry name" value="Thiamin diphosphate-binding fold (THDP-binding)"/>
    <property type="match status" value="2"/>
</dbReference>
<feature type="domain" description="Thiamine pyrophosphate enzyme central" evidence="4">
    <location>
        <begin position="214"/>
        <end position="345"/>
    </location>
</feature>
<dbReference type="Gene3D" id="1.10.10.940">
    <property type="match status" value="1"/>
</dbReference>
<dbReference type="Pfam" id="PF00205">
    <property type="entry name" value="TPP_enzyme_M"/>
    <property type="match status" value="1"/>
</dbReference>
<protein>
    <submittedName>
        <fullName evidence="7">Pyruvate oxidase</fullName>
        <ecNumber evidence="7">1.2.3.3</ecNumber>
    </submittedName>
</protein>
<organism evidence="7 8">
    <name type="scientific">Bifidobacterium psychraerophilum</name>
    <dbReference type="NCBI Taxonomy" id="218140"/>
    <lineage>
        <taxon>Bacteria</taxon>
        <taxon>Bacillati</taxon>
        <taxon>Actinomycetota</taxon>
        <taxon>Actinomycetes</taxon>
        <taxon>Bifidobacteriales</taxon>
        <taxon>Bifidobacteriaceae</taxon>
        <taxon>Bifidobacterium</taxon>
    </lineage>
</organism>
<dbReference type="NCBIfam" id="TIGR02720">
    <property type="entry name" value="pyruv_oxi_spxB"/>
    <property type="match status" value="1"/>
</dbReference>
<dbReference type="Pfam" id="PF02775">
    <property type="entry name" value="TPP_enzyme_C"/>
    <property type="match status" value="1"/>
</dbReference>
<dbReference type="EMBL" id="JGZI01000001">
    <property type="protein sequence ID" value="KFI84823.1"/>
    <property type="molecule type" value="Genomic_DNA"/>
</dbReference>
<feature type="domain" description="Thiamine pyrophosphate enzyme N-terminal TPP-binding" evidence="6">
    <location>
        <begin position="25"/>
        <end position="139"/>
    </location>
</feature>
<evidence type="ECO:0000313" key="7">
    <source>
        <dbReference type="EMBL" id="KFI84823.1"/>
    </source>
</evidence>
<dbReference type="GO" id="GO:0000287">
    <property type="term" value="F:magnesium ion binding"/>
    <property type="evidence" value="ECO:0007669"/>
    <property type="project" value="InterPro"/>
</dbReference>
<dbReference type="Gene3D" id="3.40.50.970">
    <property type="match status" value="2"/>
</dbReference>
<evidence type="ECO:0000313" key="8">
    <source>
        <dbReference type="Proteomes" id="UP000029050"/>
    </source>
</evidence>
<evidence type="ECO:0000256" key="3">
    <source>
        <dbReference type="RuleBase" id="RU362132"/>
    </source>
</evidence>
<dbReference type="InterPro" id="IPR011766">
    <property type="entry name" value="TPP_enzyme_TPP-bd"/>
</dbReference>